<gene>
    <name evidence="4" type="ORF">SY83_10815</name>
</gene>
<dbReference type="KEGG" id="pswu:SY83_10815"/>
<feature type="domain" description="Sporulation stage II protein D amidase enhancer LytB N-terminal" evidence="3">
    <location>
        <begin position="89"/>
        <end position="193"/>
    </location>
</feature>
<dbReference type="NCBIfam" id="TIGR02669">
    <property type="entry name" value="SpoIID_LytB"/>
    <property type="match status" value="1"/>
</dbReference>
<feature type="compositionally biased region" description="Polar residues" evidence="1">
    <location>
        <begin position="60"/>
        <end position="77"/>
    </location>
</feature>
<evidence type="ECO:0000259" key="3">
    <source>
        <dbReference type="Pfam" id="PF08486"/>
    </source>
</evidence>
<dbReference type="PANTHER" id="PTHR30032">
    <property type="entry name" value="N-ACETYLMURAMOYL-L-ALANINE AMIDASE-RELATED"/>
    <property type="match status" value="1"/>
</dbReference>
<dbReference type="PANTHER" id="PTHR30032:SF4">
    <property type="entry name" value="AMIDASE ENHANCER"/>
    <property type="match status" value="1"/>
</dbReference>
<dbReference type="EMBL" id="CP011388">
    <property type="protein sequence ID" value="ANE46681.1"/>
    <property type="molecule type" value="Genomic_DNA"/>
</dbReference>
<evidence type="ECO:0000313" key="5">
    <source>
        <dbReference type="Proteomes" id="UP000076927"/>
    </source>
</evidence>
<protein>
    <recommendedName>
        <fullName evidence="3">Sporulation stage II protein D amidase enhancer LytB N-terminal domain-containing protein</fullName>
    </recommendedName>
</protein>
<dbReference type="GO" id="GO:0030435">
    <property type="term" value="P:sporulation resulting in formation of a cellular spore"/>
    <property type="evidence" value="ECO:0007669"/>
    <property type="project" value="InterPro"/>
</dbReference>
<reference evidence="4 5" key="1">
    <citation type="submission" date="2015-01" db="EMBL/GenBank/DDBJ databases">
        <title>Paenibacillus swuensis/DY6/whole genome sequencing.</title>
        <authorList>
            <person name="Kim M.K."/>
            <person name="Srinivasan S."/>
            <person name="Lee J.-J."/>
        </authorList>
    </citation>
    <scope>NUCLEOTIDE SEQUENCE [LARGE SCALE GENOMIC DNA]</scope>
    <source>
        <strain evidence="4 5">DY6</strain>
    </source>
</reference>
<evidence type="ECO:0000256" key="2">
    <source>
        <dbReference type="SAM" id="Phobius"/>
    </source>
</evidence>
<name>A0A172TI16_9BACL</name>
<dbReference type="InterPro" id="IPR013693">
    <property type="entry name" value="SpoIID/LytB_N"/>
</dbReference>
<dbReference type="NCBIfam" id="TIGR02870">
    <property type="entry name" value="spore_II_D"/>
    <property type="match status" value="1"/>
</dbReference>
<dbReference type="InterPro" id="IPR014225">
    <property type="entry name" value="Spore_II_D_firmicutes"/>
</dbReference>
<keyword evidence="2" id="KW-0812">Transmembrane</keyword>
<dbReference type="InterPro" id="IPR051922">
    <property type="entry name" value="Bact_Sporulation_Assoc"/>
</dbReference>
<accession>A0A172TI16</accession>
<dbReference type="OrthoDB" id="9794671at2"/>
<dbReference type="STRING" id="1178515.SY83_10815"/>
<sequence length="359" mass="40303">MKNRLYKRSTYAQGFRPRTAFSLRKYKLALLAAVWLASGMTVIVGLPWILVQQQERLEPSGTTSNQTTNVPKTAKPTTLEPTVPVYLTEQKKIAELPLETYIEGVVAAEMPVAFEMEALKAQAIAARTYIVRRVRAGDHSGVPVKEAIVTDKVNHQAYKTDEDLRRQWGLAYERNQEKIRQAVEETAGEIILYKGQPIHALYFSTSNGYTENAEDYWGAPVAYLKSVPSPWDTAISPKYKETVVMDYRTFLRKLGIGNVSALSTKSPFIRVLERTEGRRIAKIRIGSQILTGKEVREKLDLRSSQFIWTIKGTQIEITTFGYGHGVGMSQWGANGLAKMGKSANEILTTYYSGVEIRSL</sequence>
<evidence type="ECO:0000256" key="1">
    <source>
        <dbReference type="SAM" id="MobiDB-lite"/>
    </source>
</evidence>
<dbReference type="Pfam" id="PF08486">
    <property type="entry name" value="SpoIID"/>
    <property type="match status" value="1"/>
</dbReference>
<dbReference type="GO" id="GO:0030288">
    <property type="term" value="C:outer membrane-bounded periplasmic space"/>
    <property type="evidence" value="ECO:0007669"/>
    <property type="project" value="TreeGrafter"/>
</dbReference>
<evidence type="ECO:0000313" key="4">
    <source>
        <dbReference type="EMBL" id="ANE46681.1"/>
    </source>
</evidence>
<keyword evidence="2" id="KW-0472">Membrane</keyword>
<dbReference type="AlphaFoldDB" id="A0A172TI16"/>
<organism evidence="4 5">
    <name type="scientific">Paenibacillus swuensis</name>
    <dbReference type="NCBI Taxonomy" id="1178515"/>
    <lineage>
        <taxon>Bacteria</taxon>
        <taxon>Bacillati</taxon>
        <taxon>Bacillota</taxon>
        <taxon>Bacilli</taxon>
        <taxon>Bacillales</taxon>
        <taxon>Paenibacillaceae</taxon>
        <taxon>Paenibacillus</taxon>
    </lineage>
</organism>
<proteinExistence type="predicted"/>
<keyword evidence="2" id="KW-1133">Transmembrane helix</keyword>
<feature type="region of interest" description="Disordered" evidence="1">
    <location>
        <begin position="58"/>
        <end position="77"/>
    </location>
</feature>
<dbReference type="RefSeq" id="WP_068606384.1">
    <property type="nucleotide sequence ID" value="NZ_CP011388.1"/>
</dbReference>
<dbReference type="Proteomes" id="UP000076927">
    <property type="component" value="Chromosome"/>
</dbReference>
<feature type="transmembrane region" description="Helical" evidence="2">
    <location>
        <begin position="28"/>
        <end position="50"/>
    </location>
</feature>
<keyword evidence="5" id="KW-1185">Reference proteome</keyword>
<dbReference type="InterPro" id="IPR013486">
    <property type="entry name" value="SpoIID/LytB"/>
</dbReference>
<dbReference type="PATRIC" id="fig|1178515.4.peg.2171"/>